<comment type="caution">
    <text evidence="3">The sequence shown here is derived from an EMBL/GenBank/DDBJ whole genome shotgun (WGS) entry which is preliminary data.</text>
</comment>
<evidence type="ECO:0000256" key="1">
    <source>
        <dbReference type="PROSITE-ProRule" id="PRU00339"/>
    </source>
</evidence>
<gene>
    <name evidence="3" type="ORF">PSON_ATCC_30995.1.T0080232</name>
</gene>
<accession>A0A8S1KMY4</accession>
<sequence length="679" mass="79689">MFLSNQLSLKCQTHNKPINSICINVKCEQKTKIICVDCRNENIHFGCKINDLSEIHQFVDNHSVSFKKAFSIVSDLEQWFLGMTKNLKQVLEGYQVSDIFQFISESQDLNQLATILHQLPILTEKIQEISQLTRKVLENYFLQSTESLLKYQQNDLNKTIVQRPGYNNLLLTQKLKKQDLQSIALQQKDLTIDELFENGKQQLQENNFKKAIDYFEQIHQKDPQNTIALELLGIALKKLDYQNSALQISQTIQENPLDKILLKGQVLYKQKQYSQAIEQIKKDIKDLSIEIEQKQLEKLNFLLCNNQNNLSQMLFKEQLIFRCIRYIQVTYKRSENNLEGICFIAKFNVKNGKLKEVEQYLQNMSKPNEDDFGNKKIQSIPQIILVQLNYEKGEYQNCLKLINEQLKKKIKIKDQENLKNLKKNCLVKLNYEQSKYDEAMACWLNFFYKKEDDSDNNYIIGLCLSENKMYSSAIQIYNKILIKNSNHTEAKTKKQYAEEQIKQLSADLTQSQQVSVQQSASLKNFRINKPIASSQICFSARFNTETFSETNNSKLSQIQCSQIDPLFLVKLLVDYNHIEVSKFIDKIIQSAPKDIQLLLLEAKFYIKNINYFSYQEQQKVQKKVCKSLHYLMSQTWNNTQNKIYQEARNLQIQFDQITNQIRPQTANCIFPNINEKYFK</sequence>
<feature type="coiled-coil region" evidence="2">
    <location>
        <begin position="270"/>
        <end position="297"/>
    </location>
</feature>
<dbReference type="InterPro" id="IPR019734">
    <property type="entry name" value="TPR_rpt"/>
</dbReference>
<protein>
    <recommendedName>
        <fullName evidence="5">Tetratricopeptide repeat protein</fullName>
    </recommendedName>
</protein>
<evidence type="ECO:0000256" key="2">
    <source>
        <dbReference type="SAM" id="Coils"/>
    </source>
</evidence>
<dbReference type="AlphaFoldDB" id="A0A8S1KMY4"/>
<proteinExistence type="predicted"/>
<dbReference type="OrthoDB" id="10650168at2759"/>
<keyword evidence="2" id="KW-0175">Coiled coil</keyword>
<keyword evidence="4" id="KW-1185">Reference proteome</keyword>
<dbReference type="PROSITE" id="PS50005">
    <property type="entry name" value="TPR"/>
    <property type="match status" value="1"/>
</dbReference>
<reference evidence="3" key="1">
    <citation type="submission" date="2021-01" db="EMBL/GenBank/DDBJ databases">
        <authorList>
            <consortium name="Genoscope - CEA"/>
            <person name="William W."/>
        </authorList>
    </citation>
    <scope>NUCLEOTIDE SEQUENCE</scope>
</reference>
<dbReference type="EMBL" id="CAJJDN010000008">
    <property type="protein sequence ID" value="CAD8054346.1"/>
    <property type="molecule type" value="Genomic_DNA"/>
</dbReference>
<name>A0A8S1KMY4_9CILI</name>
<dbReference type="SMART" id="SM00028">
    <property type="entry name" value="TPR"/>
    <property type="match status" value="2"/>
</dbReference>
<evidence type="ECO:0008006" key="5">
    <source>
        <dbReference type="Google" id="ProtNLM"/>
    </source>
</evidence>
<dbReference type="Proteomes" id="UP000692954">
    <property type="component" value="Unassembled WGS sequence"/>
</dbReference>
<organism evidence="3 4">
    <name type="scientific">Paramecium sonneborni</name>
    <dbReference type="NCBI Taxonomy" id="65129"/>
    <lineage>
        <taxon>Eukaryota</taxon>
        <taxon>Sar</taxon>
        <taxon>Alveolata</taxon>
        <taxon>Ciliophora</taxon>
        <taxon>Intramacronucleata</taxon>
        <taxon>Oligohymenophorea</taxon>
        <taxon>Peniculida</taxon>
        <taxon>Parameciidae</taxon>
        <taxon>Paramecium</taxon>
    </lineage>
</organism>
<feature type="coiled-coil region" evidence="2">
    <location>
        <begin position="487"/>
        <end position="514"/>
    </location>
</feature>
<feature type="repeat" description="TPR" evidence="1">
    <location>
        <begin position="192"/>
        <end position="225"/>
    </location>
</feature>
<evidence type="ECO:0000313" key="4">
    <source>
        <dbReference type="Proteomes" id="UP000692954"/>
    </source>
</evidence>
<evidence type="ECO:0000313" key="3">
    <source>
        <dbReference type="EMBL" id="CAD8054346.1"/>
    </source>
</evidence>
<keyword evidence="1" id="KW-0802">TPR repeat</keyword>